<dbReference type="CDD" id="cd00609">
    <property type="entry name" value="AAT_like"/>
    <property type="match status" value="1"/>
</dbReference>
<evidence type="ECO:0000256" key="1">
    <source>
        <dbReference type="ARBA" id="ARBA00007441"/>
    </source>
</evidence>
<dbReference type="Proteomes" id="UP000244406">
    <property type="component" value="Unassembled WGS sequence"/>
</dbReference>
<dbReference type="Pfam" id="PF00155">
    <property type="entry name" value="Aminotran_1_2"/>
    <property type="match status" value="1"/>
</dbReference>
<reference evidence="4 5" key="1">
    <citation type="submission" date="2017-12" db="EMBL/GenBank/DDBJ databases">
        <title>Genome Sequence of the Amphotericin B-resistant Candida duobushaemulonii strain, B09383.</title>
        <authorList>
            <person name="Chow N.A."/>
            <person name="Gade L."/>
            <person name="Batra D."/>
            <person name="Rowe L.A."/>
            <person name="Loparev V.N."/>
            <person name="Litvintseva A.P."/>
        </authorList>
    </citation>
    <scope>NUCLEOTIDE SEQUENCE [LARGE SCALE GENOMIC DNA]</scope>
    <source>
        <strain evidence="4 5">B09383</strain>
    </source>
</reference>
<dbReference type="Gene3D" id="3.90.1150.10">
    <property type="entry name" value="Aspartate Aminotransferase, domain 1"/>
    <property type="match status" value="1"/>
</dbReference>
<organism evidence="4 5">
    <name type="scientific">Candidozyma duobushaemuli</name>
    <dbReference type="NCBI Taxonomy" id="1231522"/>
    <lineage>
        <taxon>Eukaryota</taxon>
        <taxon>Fungi</taxon>
        <taxon>Dikarya</taxon>
        <taxon>Ascomycota</taxon>
        <taxon>Saccharomycotina</taxon>
        <taxon>Pichiomycetes</taxon>
        <taxon>Metschnikowiaceae</taxon>
        <taxon>Candidozyma</taxon>
    </lineage>
</organism>
<dbReference type="PANTHER" id="PTHR43510:SF1">
    <property type="entry name" value="AMINOTRANSFERASE FUNCTION, HYPOTHETICAL (EUROFUNG)"/>
    <property type="match status" value="1"/>
</dbReference>
<dbReference type="InterPro" id="IPR015424">
    <property type="entry name" value="PyrdxlP-dep_Trfase"/>
</dbReference>
<accession>A0A2V1AH21</accession>
<dbReference type="Gene3D" id="3.40.640.10">
    <property type="entry name" value="Type I PLP-dependent aspartate aminotransferase-like (Major domain)"/>
    <property type="match status" value="1"/>
</dbReference>
<dbReference type="PROSITE" id="PS00105">
    <property type="entry name" value="AA_TRANSFER_CLASS_1"/>
    <property type="match status" value="1"/>
</dbReference>
<evidence type="ECO:0000313" key="5">
    <source>
        <dbReference type="Proteomes" id="UP000244406"/>
    </source>
</evidence>
<keyword evidence="2" id="KW-0663">Pyridoxal phosphate</keyword>
<dbReference type="GO" id="GO:0003824">
    <property type="term" value="F:catalytic activity"/>
    <property type="evidence" value="ECO:0007669"/>
    <property type="project" value="InterPro"/>
</dbReference>
<feature type="domain" description="Aminotransferase class I/classII large" evidence="3">
    <location>
        <begin position="49"/>
        <end position="367"/>
    </location>
</feature>
<dbReference type="SUPFAM" id="SSF53383">
    <property type="entry name" value="PLP-dependent transferases"/>
    <property type="match status" value="1"/>
</dbReference>
<comment type="similarity">
    <text evidence="1">Belongs to the class-I pyridoxal-phosphate-dependent aminotransferase family.</text>
</comment>
<comment type="caution">
    <text evidence="4">The sequence shown here is derived from an EMBL/GenBank/DDBJ whole genome shotgun (WGS) entry which is preliminary data.</text>
</comment>
<dbReference type="AlphaFoldDB" id="A0A2V1AH21"/>
<proteinExistence type="inferred from homology"/>
<dbReference type="EMBL" id="PKFP01000008">
    <property type="protein sequence ID" value="PVH17607.1"/>
    <property type="molecule type" value="Genomic_DNA"/>
</dbReference>
<evidence type="ECO:0000256" key="2">
    <source>
        <dbReference type="ARBA" id="ARBA00022898"/>
    </source>
</evidence>
<dbReference type="RefSeq" id="XP_025338547.1">
    <property type="nucleotide sequence ID" value="XM_025479074.1"/>
</dbReference>
<sequence>MVKQEPFGVEQFMDKYETSIKYNMGETCVDSLRMKDIIPESEHAAVTDALLGTKLVYGHIRGSPELKREIARLYGEGITADDVVITNGAIGANFLLFYSLVEKGGHILVMEPSYQQLSSVPQMFGGNVDTFKVLLENDYLPDLSALEKNMTEKKTKLLVINNPNNPTGCVWGNDVMETIVELCRKLDVTLMCDEVYRPLYHEAKDTKSVVCFGYDKTVSTGSMSKAFSLAGLRVGWIVTKNAELVEALYEKRDYNTISVSMVDDMLATLALQNKERILERAHRICSRNLDAIEHVINGSNRILQWKCPRGGSTCFVKINASINTLEMATELATQHGVLLVPGELFNEPGSVRIGFGNSERDIEEGLKILLQWLANNTSK</sequence>
<gene>
    <name evidence="4" type="ORF">CXQ87_000498</name>
</gene>
<name>A0A2V1AH21_9ASCO</name>
<dbReference type="GeneID" id="37000500"/>
<dbReference type="GO" id="GO:0030170">
    <property type="term" value="F:pyridoxal phosphate binding"/>
    <property type="evidence" value="ECO:0007669"/>
    <property type="project" value="InterPro"/>
</dbReference>
<dbReference type="InterPro" id="IPR015422">
    <property type="entry name" value="PyrdxlP-dep_Trfase_small"/>
</dbReference>
<protein>
    <recommendedName>
        <fullName evidence="3">Aminotransferase class I/classII large domain-containing protein</fullName>
    </recommendedName>
</protein>
<dbReference type="InterPro" id="IPR004838">
    <property type="entry name" value="NHTrfase_class1_PyrdxlP-BS"/>
</dbReference>
<dbReference type="PANTHER" id="PTHR43510">
    <property type="entry name" value="AMINOTRANSFERASE FUNCTION, HYPOTHETICAL (EUROFUNG)"/>
    <property type="match status" value="1"/>
</dbReference>
<evidence type="ECO:0000313" key="4">
    <source>
        <dbReference type="EMBL" id="PVH17607.1"/>
    </source>
</evidence>
<dbReference type="InterPro" id="IPR004839">
    <property type="entry name" value="Aminotransferase_I/II_large"/>
</dbReference>
<dbReference type="VEuPathDB" id="FungiDB:CXQ87_000498"/>
<dbReference type="InterPro" id="IPR015421">
    <property type="entry name" value="PyrdxlP-dep_Trfase_major"/>
</dbReference>
<evidence type="ECO:0000259" key="3">
    <source>
        <dbReference type="Pfam" id="PF00155"/>
    </source>
</evidence>
<keyword evidence="5" id="KW-1185">Reference proteome</keyword>